<comment type="caution">
    <text evidence="2">The sequence shown here is derived from an EMBL/GenBank/DDBJ whole genome shotgun (WGS) entry which is preliminary data.</text>
</comment>
<dbReference type="EC" id="3.5.2.9" evidence="1"/>
<protein>
    <recommendedName>
        <fullName evidence="1">5-oxoprolinase subunit A</fullName>
        <shortName evidence="1">5-OPase subunit A</shortName>
        <ecNumber evidence="1">3.5.2.9</ecNumber>
    </recommendedName>
    <alternativeName>
        <fullName evidence="1">5-oxoprolinase (ATP-hydrolyzing) subunit A</fullName>
    </alternativeName>
</protein>
<accession>A0A235FEH1</accession>
<dbReference type="CDD" id="cd10787">
    <property type="entry name" value="LamB_YcsF_like"/>
    <property type="match status" value="1"/>
</dbReference>
<dbReference type="NCBIfam" id="NF003816">
    <property type="entry name" value="PRK05406.1-5"/>
    <property type="match status" value="1"/>
</dbReference>
<keyword evidence="1" id="KW-0067">ATP-binding</keyword>
<evidence type="ECO:0000313" key="2">
    <source>
        <dbReference type="EMBL" id="OYD59612.1"/>
    </source>
</evidence>
<dbReference type="GO" id="GO:0005524">
    <property type="term" value="F:ATP binding"/>
    <property type="evidence" value="ECO:0007669"/>
    <property type="project" value="UniProtKB-UniRule"/>
</dbReference>
<dbReference type="OrthoDB" id="9773478at2"/>
<dbReference type="AlphaFoldDB" id="A0A235FEH1"/>
<comment type="similarity">
    <text evidence="1">Belongs to the LamB/PxpA family.</text>
</comment>
<dbReference type="SUPFAM" id="SSF88713">
    <property type="entry name" value="Glycoside hydrolase/deacetylase"/>
    <property type="match status" value="1"/>
</dbReference>
<name>A0A235FEH1_9BACL</name>
<keyword evidence="1" id="KW-0378">Hydrolase</keyword>
<comment type="function">
    <text evidence="1">Catalyzes the cleavage of 5-oxoproline to form L-glutamate coupled to the hydrolysis of ATP to ADP and inorganic phosphate.</text>
</comment>
<dbReference type="PANTHER" id="PTHR30292">
    <property type="entry name" value="UNCHARACTERIZED PROTEIN YBGL-RELATED"/>
    <property type="match status" value="1"/>
</dbReference>
<proteinExistence type="inferred from homology"/>
<dbReference type="PANTHER" id="PTHR30292:SF0">
    <property type="entry name" value="5-OXOPROLINASE SUBUNIT A"/>
    <property type="match status" value="1"/>
</dbReference>
<dbReference type="InterPro" id="IPR005501">
    <property type="entry name" value="LamB/YcsF/PxpA-like"/>
</dbReference>
<dbReference type="Pfam" id="PF03746">
    <property type="entry name" value="LamB_YcsF"/>
    <property type="match status" value="1"/>
</dbReference>
<dbReference type="Gene3D" id="3.20.20.370">
    <property type="entry name" value="Glycoside hydrolase/deacetylase"/>
    <property type="match status" value="1"/>
</dbReference>
<dbReference type="InterPro" id="IPR011330">
    <property type="entry name" value="Glyco_hydro/deAcase_b/a-brl"/>
</dbReference>
<dbReference type="Proteomes" id="UP000215059">
    <property type="component" value="Unassembled WGS sequence"/>
</dbReference>
<dbReference type="NCBIfam" id="NF003814">
    <property type="entry name" value="PRK05406.1-3"/>
    <property type="match status" value="1"/>
</dbReference>
<organism evidence="2 3">
    <name type="scientific">Fictibacillus aquaticus</name>
    <dbReference type="NCBI Taxonomy" id="2021314"/>
    <lineage>
        <taxon>Bacteria</taxon>
        <taxon>Bacillati</taxon>
        <taxon>Bacillota</taxon>
        <taxon>Bacilli</taxon>
        <taxon>Bacillales</taxon>
        <taxon>Fictibacillaceae</taxon>
        <taxon>Fictibacillus</taxon>
    </lineage>
</organism>
<dbReference type="EMBL" id="NOII01000001">
    <property type="protein sequence ID" value="OYD59612.1"/>
    <property type="molecule type" value="Genomic_DNA"/>
</dbReference>
<evidence type="ECO:0000313" key="3">
    <source>
        <dbReference type="Proteomes" id="UP000215059"/>
    </source>
</evidence>
<keyword evidence="3" id="KW-1185">Reference proteome</keyword>
<dbReference type="HAMAP" id="MF_00691">
    <property type="entry name" value="PxpA"/>
    <property type="match status" value="1"/>
</dbReference>
<evidence type="ECO:0000256" key="1">
    <source>
        <dbReference type="HAMAP-Rule" id="MF_00691"/>
    </source>
</evidence>
<dbReference type="GO" id="GO:0005975">
    <property type="term" value="P:carbohydrate metabolic process"/>
    <property type="evidence" value="ECO:0007669"/>
    <property type="project" value="InterPro"/>
</dbReference>
<sequence>MSKSVDINCDLGESFGQYSIGSDKEIMDFITSANIACGFHAGDYSTMKKTVALAAEKKVNIGAHPGLPDLQGFGRRNIALVKGEAYEITLYQLGALEAFVRAEGTKISHVKPHGALYNMAAADPQLAEEIVRAICDFDPSLMLFGLSGSELIKAGEKAGLSVKNEVFADRTYQDNGTLTPRTMEGSLIVEDSLAVKQVAEMVKHGTVTALSGNKIAIKADTVCIHGDGKHALLFAQKLNESLQKEGVKTAAAQSK</sequence>
<comment type="catalytic activity">
    <reaction evidence="1">
        <text>5-oxo-L-proline + ATP + 2 H2O = L-glutamate + ADP + phosphate + H(+)</text>
        <dbReference type="Rhea" id="RHEA:10348"/>
        <dbReference type="ChEBI" id="CHEBI:15377"/>
        <dbReference type="ChEBI" id="CHEBI:15378"/>
        <dbReference type="ChEBI" id="CHEBI:29985"/>
        <dbReference type="ChEBI" id="CHEBI:30616"/>
        <dbReference type="ChEBI" id="CHEBI:43474"/>
        <dbReference type="ChEBI" id="CHEBI:58402"/>
        <dbReference type="ChEBI" id="CHEBI:456216"/>
        <dbReference type="EC" id="3.5.2.9"/>
    </reaction>
</comment>
<gene>
    <name evidence="1" type="primary">pxpA</name>
    <name evidence="2" type="ORF">CGZ90_06925</name>
</gene>
<dbReference type="RefSeq" id="WP_094251574.1">
    <property type="nucleotide sequence ID" value="NZ_JBHLXL010000001.1"/>
</dbReference>
<keyword evidence="1" id="KW-0547">Nucleotide-binding</keyword>
<reference evidence="2 3" key="1">
    <citation type="submission" date="2017-07" db="EMBL/GenBank/DDBJ databases">
        <title>Fictibacillus sp. nov. GDSW-R2A3 Genome sequencing and assembly.</title>
        <authorList>
            <person name="Mayilraj S."/>
        </authorList>
    </citation>
    <scope>NUCLEOTIDE SEQUENCE [LARGE SCALE GENOMIC DNA]</scope>
    <source>
        <strain evidence="2 3">GDSW-R2A3</strain>
    </source>
</reference>
<dbReference type="GO" id="GO:0017168">
    <property type="term" value="F:5-oxoprolinase (ATP-hydrolyzing) activity"/>
    <property type="evidence" value="ECO:0007669"/>
    <property type="project" value="UniProtKB-UniRule"/>
</dbReference>
<comment type="subunit">
    <text evidence="1">Forms a complex composed of PxpA, PxpB and PxpC.</text>
</comment>